<dbReference type="InterPro" id="IPR033856">
    <property type="entry name" value="Trp_halogen"/>
</dbReference>
<feature type="binding site" evidence="2">
    <location>
        <position position="342"/>
    </location>
    <ligand>
        <name>L-tryptophan</name>
        <dbReference type="ChEBI" id="CHEBI:57912"/>
    </ligand>
</feature>
<dbReference type="InterPro" id="IPR050816">
    <property type="entry name" value="Flavin-dep_Halogenase_NPB"/>
</dbReference>
<dbReference type="InterPro" id="IPR006905">
    <property type="entry name" value="Flavin_halogenase"/>
</dbReference>
<dbReference type="AlphaFoldDB" id="A0A3N1NRU6"/>
<dbReference type="PIRSF" id="PIRSF011396">
    <property type="entry name" value="Trp_halogenase"/>
    <property type="match status" value="1"/>
</dbReference>
<evidence type="ECO:0000313" key="4">
    <source>
        <dbReference type="Proteomes" id="UP000273643"/>
    </source>
</evidence>
<keyword evidence="4" id="KW-1185">Reference proteome</keyword>
<evidence type="ECO:0000256" key="1">
    <source>
        <dbReference type="PIRSR" id="PIRSR011396-1"/>
    </source>
</evidence>
<dbReference type="Pfam" id="PF04820">
    <property type="entry name" value="Trp_halogenase"/>
    <property type="match status" value="1"/>
</dbReference>
<dbReference type="RefSeq" id="WP_123638546.1">
    <property type="nucleotide sequence ID" value="NZ_RJUK01000001.1"/>
</dbReference>
<feature type="active site" evidence="1">
    <location>
        <position position="78"/>
    </location>
</feature>
<keyword evidence="2" id="KW-0547">Nucleotide-binding</keyword>
<sequence>MNHSIKNVLIVGGGSSGWMAAAVLARFFSKQIQIQLVESSEIGTVGVGEATIPPIRTFNDVLGIKEADFLKQTMGTIKLGIQFENWSQPGDSYMHAFGEIGRNLGIAGFHHYWLKARQAGVAEDFWRYSLNEQAARHNRFAPMETIPGTQFPGLTHAYHLDAGLYAQMLRAYSEKLGVKRIDGKIQTVDKDSESGDIAAVQLESGERLEADLFIDCSGFRALLIGEALDVDFEDWSHWLPCDRALAVPSEAAETITPYTRAIAHEGGWQWRIPLQHRTGNGLVYSHRHLSDDEATHTLLSNLDTPALADPRPIRFKTGRRVQQWCQNVVSLGLSSGFLEPLESTSLHLVQQGLTRLIKLFPRNGIQPSDIEEYNRQSQIEFEKIRDFIILHYHLNSKTDSPFWRMCREAPKPESLLRRIDLFAGSGRVFREQDELFSETAWEQVMIGQGITPQDYHPLVDNLEDHQLREFMNSWQRIVDKTVAQMPSHNDFIASLK</sequence>
<dbReference type="Gene3D" id="3.50.50.60">
    <property type="entry name" value="FAD/NAD(P)-binding domain"/>
    <property type="match status" value="1"/>
</dbReference>
<dbReference type="Proteomes" id="UP000273643">
    <property type="component" value="Unassembled WGS sequence"/>
</dbReference>
<protein>
    <submittedName>
        <fullName evidence="3">Tryptophan halogenase</fullName>
    </submittedName>
</protein>
<dbReference type="EMBL" id="RJUK01000001">
    <property type="protein sequence ID" value="ROQ21572.1"/>
    <property type="molecule type" value="Genomic_DNA"/>
</dbReference>
<dbReference type="PANTHER" id="PTHR43747:SF4">
    <property type="entry name" value="FLAVIN-DEPENDENT TRYPTOPHAN HALOGENASE"/>
    <property type="match status" value="1"/>
</dbReference>
<dbReference type="OrthoDB" id="6278312at2"/>
<dbReference type="GO" id="GO:0000166">
    <property type="term" value="F:nucleotide binding"/>
    <property type="evidence" value="ECO:0007669"/>
    <property type="project" value="UniProtKB-KW"/>
</dbReference>
<evidence type="ECO:0000313" key="3">
    <source>
        <dbReference type="EMBL" id="ROQ21572.1"/>
    </source>
</evidence>
<keyword evidence="2" id="KW-0285">Flavoprotein</keyword>
<comment type="caution">
    <text evidence="3">The sequence shown here is derived from an EMBL/GenBank/DDBJ whole genome shotgun (WGS) entry which is preliminary data.</text>
</comment>
<feature type="binding site" evidence="2">
    <location>
        <position position="333"/>
    </location>
    <ligand>
        <name>FAD</name>
        <dbReference type="ChEBI" id="CHEBI:57692"/>
    </ligand>
</feature>
<organism evidence="3 4">
    <name type="scientific">Marinimicrobium koreense</name>
    <dbReference type="NCBI Taxonomy" id="306545"/>
    <lineage>
        <taxon>Bacteria</taxon>
        <taxon>Pseudomonadati</taxon>
        <taxon>Pseudomonadota</taxon>
        <taxon>Gammaproteobacteria</taxon>
        <taxon>Cellvibrionales</taxon>
        <taxon>Cellvibrionaceae</taxon>
        <taxon>Marinimicrobium</taxon>
    </lineage>
</organism>
<dbReference type="GO" id="GO:0004497">
    <property type="term" value="F:monooxygenase activity"/>
    <property type="evidence" value="ECO:0007669"/>
    <property type="project" value="InterPro"/>
</dbReference>
<proteinExistence type="predicted"/>
<gene>
    <name evidence="3" type="ORF">EDC38_2198</name>
</gene>
<dbReference type="PANTHER" id="PTHR43747">
    <property type="entry name" value="FAD-BINDING PROTEIN"/>
    <property type="match status" value="1"/>
</dbReference>
<accession>A0A3N1NRU6</accession>
<dbReference type="SUPFAM" id="SSF51905">
    <property type="entry name" value="FAD/NAD(P)-binding domain"/>
    <property type="match status" value="1"/>
</dbReference>
<reference evidence="3 4" key="1">
    <citation type="submission" date="2018-11" db="EMBL/GenBank/DDBJ databases">
        <title>Genomic Encyclopedia of Type Strains, Phase IV (KMG-IV): sequencing the most valuable type-strain genomes for metagenomic binning, comparative biology and taxonomic classification.</title>
        <authorList>
            <person name="Goeker M."/>
        </authorList>
    </citation>
    <scope>NUCLEOTIDE SEQUENCE [LARGE SCALE GENOMIC DNA]</scope>
    <source>
        <strain evidence="3 4">DSM 16974</strain>
    </source>
</reference>
<dbReference type="InterPro" id="IPR036188">
    <property type="entry name" value="FAD/NAD-bd_sf"/>
</dbReference>
<keyword evidence="2" id="KW-0274">FAD</keyword>
<feature type="binding site" evidence="2">
    <location>
        <position position="78"/>
    </location>
    <ligand>
        <name>7-chloro-L-tryptophan</name>
        <dbReference type="ChEBI" id="CHEBI:58713"/>
    </ligand>
</feature>
<name>A0A3N1NRU6_9GAMM</name>
<evidence type="ECO:0000256" key="2">
    <source>
        <dbReference type="PIRSR" id="PIRSR011396-2"/>
    </source>
</evidence>